<dbReference type="InterPro" id="IPR036145">
    <property type="entry name" value="MinC_C_sf"/>
</dbReference>
<organism evidence="10 11">
    <name type="scientific">Thermobrachium celere DSM 8682</name>
    <dbReference type="NCBI Taxonomy" id="941824"/>
    <lineage>
        <taxon>Bacteria</taxon>
        <taxon>Bacillati</taxon>
        <taxon>Bacillota</taxon>
        <taxon>Clostridia</taxon>
        <taxon>Eubacteriales</taxon>
        <taxon>Clostridiaceae</taxon>
        <taxon>Thermobrachium</taxon>
    </lineage>
</organism>
<comment type="subunit">
    <text evidence="6 7">Interacts with MinD and FtsZ.</text>
</comment>
<dbReference type="NCBIfam" id="TIGR01222">
    <property type="entry name" value="minC"/>
    <property type="match status" value="1"/>
</dbReference>
<evidence type="ECO:0000313" key="10">
    <source>
        <dbReference type="EMBL" id="CDF58122.1"/>
    </source>
</evidence>
<keyword evidence="2 7" id="KW-0132">Cell division</keyword>
<name>R7RPL4_9CLOT</name>
<feature type="domain" description="Septum formation inhibitor MinC N-terminal" evidence="9">
    <location>
        <begin position="4"/>
        <end position="69"/>
    </location>
</feature>
<accession>R7RPL4</accession>
<comment type="caution">
    <text evidence="10">The sequence shown here is derived from an EMBL/GenBank/DDBJ whole genome shotgun (WGS) entry which is preliminary data.</text>
</comment>
<dbReference type="InterPro" id="IPR013033">
    <property type="entry name" value="MinC"/>
</dbReference>
<evidence type="ECO:0000256" key="1">
    <source>
        <dbReference type="ARBA" id="ARBA00006291"/>
    </source>
</evidence>
<sequence length="206" mass="23205">MSSIVMKGTKDGLVIYINSSERQIVLNEILNKLDNAKEFFRGSTIKLVDKLNTLDDDFIKQLQDILKEKYNINVYCDFKKQKEENEKVFSGIYEGRTKFVKNTVRSGQRITYNGNVVIIGDVNSGAEIIAYGNVIVLGVLRGVVHAGANGNRRAIVAAYMLQPTLLKIADVTSRAPDEKIKPKTPEVAKVKENYIVIEPYLPNKFY</sequence>
<evidence type="ECO:0000256" key="4">
    <source>
        <dbReference type="ARBA" id="ARBA00023306"/>
    </source>
</evidence>
<dbReference type="PANTHER" id="PTHR34108">
    <property type="entry name" value="SEPTUM SITE-DETERMINING PROTEIN MINC"/>
    <property type="match status" value="1"/>
</dbReference>
<dbReference type="InterPro" id="IPR007874">
    <property type="entry name" value="MinC_N"/>
</dbReference>
<dbReference type="PANTHER" id="PTHR34108:SF1">
    <property type="entry name" value="SEPTUM SITE-DETERMINING PROTEIN MINC"/>
    <property type="match status" value="1"/>
</dbReference>
<dbReference type="HAMAP" id="MF_00267">
    <property type="entry name" value="MinC"/>
    <property type="match status" value="1"/>
</dbReference>
<evidence type="ECO:0000313" key="11">
    <source>
        <dbReference type="Proteomes" id="UP000014923"/>
    </source>
</evidence>
<dbReference type="RefSeq" id="WP_018661916.1">
    <property type="nucleotide sequence ID" value="NZ_HF952018.1"/>
</dbReference>
<evidence type="ECO:0000256" key="3">
    <source>
        <dbReference type="ARBA" id="ARBA00023210"/>
    </source>
</evidence>
<evidence type="ECO:0000259" key="8">
    <source>
        <dbReference type="Pfam" id="PF03775"/>
    </source>
</evidence>
<evidence type="ECO:0000256" key="5">
    <source>
        <dbReference type="ARBA" id="ARBA00025606"/>
    </source>
</evidence>
<keyword evidence="3 7" id="KW-0717">Septation</keyword>
<keyword evidence="4 7" id="KW-0131">Cell cycle</keyword>
<dbReference type="Pfam" id="PF05209">
    <property type="entry name" value="MinC_N"/>
    <property type="match status" value="1"/>
</dbReference>
<evidence type="ECO:0000256" key="2">
    <source>
        <dbReference type="ARBA" id="ARBA00022618"/>
    </source>
</evidence>
<keyword evidence="11" id="KW-1185">Reference proteome</keyword>
<feature type="domain" description="Septum formation inhibitor MinC C-terminal" evidence="8">
    <location>
        <begin position="99"/>
        <end position="198"/>
    </location>
</feature>
<dbReference type="GO" id="GO:1901891">
    <property type="term" value="P:regulation of cell septum assembly"/>
    <property type="evidence" value="ECO:0007669"/>
    <property type="project" value="InterPro"/>
</dbReference>
<dbReference type="eggNOG" id="COG0850">
    <property type="taxonomic scope" value="Bacteria"/>
</dbReference>
<dbReference type="GO" id="GO:0000917">
    <property type="term" value="P:division septum assembly"/>
    <property type="evidence" value="ECO:0007669"/>
    <property type="project" value="UniProtKB-KW"/>
</dbReference>
<comment type="similarity">
    <text evidence="1 7">Belongs to the MinC family.</text>
</comment>
<dbReference type="AlphaFoldDB" id="R7RPL4"/>
<evidence type="ECO:0000256" key="6">
    <source>
        <dbReference type="ARBA" id="ARBA00046874"/>
    </source>
</evidence>
<dbReference type="Gene3D" id="3.30.160.540">
    <property type="match status" value="1"/>
</dbReference>
<dbReference type="OrthoDB" id="9790810at2"/>
<dbReference type="Proteomes" id="UP000014923">
    <property type="component" value="Unassembled WGS sequence"/>
</dbReference>
<protein>
    <recommendedName>
        <fullName evidence="7">Probable septum site-determining protein MinC</fullName>
    </recommendedName>
</protein>
<dbReference type="GO" id="GO:0000902">
    <property type="term" value="P:cell morphogenesis"/>
    <property type="evidence" value="ECO:0007669"/>
    <property type="project" value="InterPro"/>
</dbReference>
<evidence type="ECO:0000259" key="9">
    <source>
        <dbReference type="Pfam" id="PF05209"/>
    </source>
</evidence>
<dbReference type="SUPFAM" id="SSF63848">
    <property type="entry name" value="Cell-division inhibitor MinC, C-terminal domain"/>
    <property type="match status" value="1"/>
</dbReference>
<dbReference type="EMBL" id="CAVN010000095">
    <property type="protein sequence ID" value="CDF58122.1"/>
    <property type="molecule type" value="Genomic_DNA"/>
</dbReference>
<dbReference type="Gene3D" id="2.160.20.70">
    <property type="match status" value="1"/>
</dbReference>
<dbReference type="InterPro" id="IPR016098">
    <property type="entry name" value="CAP/MinC_C"/>
</dbReference>
<reference evidence="10" key="1">
    <citation type="submission" date="2013-03" db="EMBL/GenBank/DDBJ databases">
        <title>Draft genome sequence of the hydrogen-ethanol-producing anaerobic alkalithermophilic Caloramator celere.</title>
        <authorList>
            <person name="Ciranna A."/>
            <person name="Larjo A."/>
            <person name="Kivisto A."/>
            <person name="Santala V."/>
            <person name="Roos C."/>
            <person name="Karp M."/>
        </authorList>
    </citation>
    <scope>NUCLEOTIDE SEQUENCE [LARGE SCALE GENOMIC DNA]</scope>
    <source>
        <strain evidence="10">DSM 8682</strain>
    </source>
</reference>
<comment type="function">
    <text evidence="5 7">Cell division inhibitor that blocks the formation of polar Z ring septums. Rapidly oscillates between the poles of the cell to destabilize FtsZ filaments that have formed before they mature into polar Z rings. Prevents FtsZ polymerization.</text>
</comment>
<gene>
    <name evidence="7" type="primary">minC</name>
    <name evidence="10" type="ORF">TCEL_00168</name>
</gene>
<dbReference type="GO" id="GO:0051302">
    <property type="term" value="P:regulation of cell division"/>
    <property type="evidence" value="ECO:0007669"/>
    <property type="project" value="InterPro"/>
</dbReference>
<proteinExistence type="inferred from homology"/>
<evidence type="ECO:0000256" key="7">
    <source>
        <dbReference type="HAMAP-Rule" id="MF_00267"/>
    </source>
</evidence>
<dbReference type="InterPro" id="IPR005526">
    <property type="entry name" value="Septum_form_inhib_MinC_C"/>
</dbReference>
<dbReference type="HOGENOM" id="CLU_048711_2_0_9"/>
<dbReference type="Pfam" id="PF03775">
    <property type="entry name" value="MinC_C"/>
    <property type="match status" value="1"/>
</dbReference>